<dbReference type="Proteomes" id="UP000266915">
    <property type="component" value="Unassembled WGS sequence"/>
</dbReference>
<protein>
    <submittedName>
        <fullName evidence="2">Endonuclease/exonuclease/phosphatase family metal-dependent hydrolase</fullName>
    </submittedName>
</protein>
<dbReference type="PANTHER" id="PTHR12121:SF36">
    <property type="entry name" value="ENDONUCLEASE_EXONUCLEASE_PHOSPHATASE DOMAIN-CONTAINING PROTEIN"/>
    <property type="match status" value="1"/>
</dbReference>
<keyword evidence="2" id="KW-0269">Exonuclease</keyword>
<evidence type="ECO:0000313" key="2">
    <source>
        <dbReference type="EMBL" id="ROR83652.1"/>
    </source>
</evidence>
<dbReference type="AlphaFoldDB" id="A0A3N2C838"/>
<sequence length="270" mass="30003">MSESILTQNVLTVMSYNIRTAVAQPDHEWVDRAPLVSQVIARNAPDLLGLQEVREHQLHDLLPGLAEYDWFGQGRDGGTAGEYGPVCFRRSRFEQLDAGEFWLSDTPDEPGSNTWPSLHARFVTWVRLRERRTGDELVFANTHLDHESSPHGDDVRTRSAKLIADRFSGVDVPVLLTGDFNTERGSAAHDALERAGFVDLSPIDSDGIGTFHGYGPQRPGNARIDWVLGRSGSVAPHTRLEPIEALVDEQQPTSEASDHFPILIRAQLTH</sequence>
<keyword evidence="2" id="KW-0255">Endonuclease</keyword>
<reference evidence="2 3" key="1">
    <citation type="submission" date="2018-11" db="EMBL/GenBank/DDBJ databases">
        <title>Sequencing the genomes of 1000 actinobacteria strains.</title>
        <authorList>
            <person name="Klenk H.-P."/>
        </authorList>
    </citation>
    <scope>NUCLEOTIDE SEQUENCE [LARGE SCALE GENOMIC DNA]</scope>
    <source>
        <strain evidence="2 3">DSM 14012</strain>
    </source>
</reference>
<comment type="caution">
    <text evidence="2">The sequence shown here is derived from an EMBL/GenBank/DDBJ whole genome shotgun (WGS) entry which is preliminary data.</text>
</comment>
<accession>A0A3N2C838</accession>
<dbReference type="CDD" id="cd09083">
    <property type="entry name" value="EEP-1"/>
    <property type="match status" value="1"/>
</dbReference>
<dbReference type="InterPro" id="IPR036691">
    <property type="entry name" value="Endo/exonu/phosph_ase_sf"/>
</dbReference>
<name>A0A3N2C838_9MICO</name>
<evidence type="ECO:0000313" key="3">
    <source>
        <dbReference type="Proteomes" id="UP000266915"/>
    </source>
</evidence>
<feature type="domain" description="Endonuclease/exonuclease/phosphatase" evidence="1">
    <location>
        <begin position="14"/>
        <end position="259"/>
    </location>
</feature>
<dbReference type="GO" id="GO:0004519">
    <property type="term" value="F:endonuclease activity"/>
    <property type="evidence" value="ECO:0007669"/>
    <property type="project" value="UniProtKB-KW"/>
</dbReference>
<dbReference type="InterPro" id="IPR005135">
    <property type="entry name" value="Endo/exonuclease/phosphatase"/>
</dbReference>
<dbReference type="Pfam" id="PF03372">
    <property type="entry name" value="Exo_endo_phos"/>
    <property type="match status" value="1"/>
</dbReference>
<keyword evidence="3" id="KW-1185">Reference proteome</keyword>
<dbReference type="RefSeq" id="WP_085511448.1">
    <property type="nucleotide sequence ID" value="NZ_FXAP01000002.1"/>
</dbReference>
<dbReference type="SUPFAM" id="SSF56219">
    <property type="entry name" value="DNase I-like"/>
    <property type="match status" value="1"/>
</dbReference>
<dbReference type="EMBL" id="RKHL01000001">
    <property type="protein sequence ID" value="ROR83652.1"/>
    <property type="molecule type" value="Genomic_DNA"/>
</dbReference>
<keyword evidence="2" id="KW-0378">Hydrolase</keyword>
<dbReference type="InterPro" id="IPR050410">
    <property type="entry name" value="CCR4/nocturin_mRNA_transcr"/>
</dbReference>
<proteinExistence type="predicted"/>
<dbReference type="PANTHER" id="PTHR12121">
    <property type="entry name" value="CARBON CATABOLITE REPRESSOR PROTEIN 4"/>
    <property type="match status" value="1"/>
</dbReference>
<keyword evidence="2" id="KW-0540">Nuclease</keyword>
<dbReference type="GO" id="GO:0000175">
    <property type="term" value="F:3'-5'-RNA exonuclease activity"/>
    <property type="evidence" value="ECO:0007669"/>
    <property type="project" value="TreeGrafter"/>
</dbReference>
<evidence type="ECO:0000259" key="1">
    <source>
        <dbReference type="Pfam" id="PF03372"/>
    </source>
</evidence>
<organism evidence="2 3">
    <name type="scientific">Plantibacter flavus</name>
    <dbReference type="NCBI Taxonomy" id="150123"/>
    <lineage>
        <taxon>Bacteria</taxon>
        <taxon>Bacillati</taxon>
        <taxon>Actinomycetota</taxon>
        <taxon>Actinomycetes</taxon>
        <taxon>Micrococcales</taxon>
        <taxon>Microbacteriaceae</taxon>
        <taxon>Plantibacter</taxon>
    </lineage>
</organism>
<dbReference type="Gene3D" id="3.60.10.10">
    <property type="entry name" value="Endonuclease/exonuclease/phosphatase"/>
    <property type="match status" value="1"/>
</dbReference>
<gene>
    <name evidence="2" type="ORF">EDD42_3766</name>
</gene>